<evidence type="ECO:0000256" key="5">
    <source>
        <dbReference type="ARBA" id="ARBA00022801"/>
    </source>
</evidence>
<dbReference type="Pfam" id="PF00107">
    <property type="entry name" value="ADH_zinc_N"/>
    <property type="match status" value="1"/>
</dbReference>
<evidence type="ECO:0000256" key="9">
    <source>
        <dbReference type="ARBA" id="ARBA00023242"/>
    </source>
</evidence>
<evidence type="ECO:0000256" key="8">
    <source>
        <dbReference type="ARBA" id="ARBA00023027"/>
    </source>
</evidence>
<dbReference type="GO" id="GO:0016787">
    <property type="term" value="F:hydrolase activity"/>
    <property type="evidence" value="ECO:0007669"/>
    <property type="project" value="UniProtKB-KW"/>
</dbReference>
<dbReference type="Pfam" id="PF01425">
    <property type="entry name" value="Amidase"/>
    <property type="match status" value="1"/>
</dbReference>
<dbReference type="Proteomes" id="UP000760494">
    <property type="component" value="Unassembled WGS sequence"/>
</dbReference>
<dbReference type="FunFam" id="3.40.50.720:FF:000039">
    <property type="entry name" value="Alcohol dehydrogenase AdhP"/>
    <property type="match status" value="1"/>
</dbReference>
<keyword evidence="4 10" id="KW-0479">Metal-binding</keyword>
<evidence type="ECO:0000313" key="14">
    <source>
        <dbReference type="Proteomes" id="UP000760494"/>
    </source>
</evidence>
<reference evidence="13" key="1">
    <citation type="submission" date="2019-05" db="EMBL/GenBank/DDBJ databases">
        <authorList>
            <person name="Piombo E."/>
        </authorList>
    </citation>
    <scope>NUCLEOTIDE SEQUENCE</scope>
    <source>
        <strain evidence="13">C2S</strain>
    </source>
</reference>
<dbReference type="InterPro" id="IPR011032">
    <property type="entry name" value="GroES-like_sf"/>
</dbReference>
<dbReference type="GO" id="GO:0018455">
    <property type="term" value="F:alcohol dehydrogenase [NAD(P)+] activity"/>
    <property type="evidence" value="ECO:0007669"/>
    <property type="project" value="UniProtKB-ARBA"/>
</dbReference>
<gene>
    <name evidence="13" type="ORF">C2S_8233</name>
</gene>
<dbReference type="GO" id="GO:0003677">
    <property type="term" value="F:DNA binding"/>
    <property type="evidence" value="ECO:0007669"/>
    <property type="project" value="InterPro"/>
</dbReference>
<dbReference type="Pfam" id="PF08240">
    <property type="entry name" value="ADH_N"/>
    <property type="match status" value="1"/>
</dbReference>
<evidence type="ECO:0000259" key="12">
    <source>
        <dbReference type="PROSITE" id="PS50048"/>
    </source>
</evidence>
<evidence type="ECO:0000256" key="1">
    <source>
        <dbReference type="ARBA" id="ARBA00001947"/>
    </source>
</evidence>
<dbReference type="InterPro" id="IPR036291">
    <property type="entry name" value="NAD(P)-bd_dom_sf"/>
</dbReference>
<dbReference type="InterPro" id="IPR007219">
    <property type="entry name" value="XnlR_reg_dom"/>
</dbReference>
<dbReference type="SUPFAM" id="SSF51735">
    <property type="entry name" value="NAD(P)-binding Rossmann-fold domains"/>
    <property type="match status" value="1"/>
</dbReference>
<dbReference type="Pfam" id="PF04082">
    <property type="entry name" value="Fungal_trans"/>
    <property type="match status" value="1"/>
</dbReference>
<dbReference type="GO" id="GO:0000981">
    <property type="term" value="F:DNA-binding transcription factor activity, RNA polymerase II-specific"/>
    <property type="evidence" value="ECO:0007669"/>
    <property type="project" value="InterPro"/>
</dbReference>
<proteinExistence type="inferred from homology"/>
<dbReference type="SMART" id="SM00829">
    <property type="entry name" value="PKS_ER"/>
    <property type="match status" value="1"/>
</dbReference>
<keyword evidence="7" id="KW-0560">Oxidoreductase</keyword>
<comment type="similarity">
    <text evidence="3">Belongs to the amidase family.</text>
</comment>
<feature type="region of interest" description="Disordered" evidence="11">
    <location>
        <begin position="57"/>
        <end position="99"/>
    </location>
</feature>
<evidence type="ECO:0000256" key="3">
    <source>
        <dbReference type="ARBA" id="ARBA00009199"/>
    </source>
</evidence>
<dbReference type="InterPro" id="IPR001138">
    <property type="entry name" value="Zn2Cys6_DnaBD"/>
</dbReference>
<evidence type="ECO:0000256" key="6">
    <source>
        <dbReference type="ARBA" id="ARBA00022833"/>
    </source>
</evidence>
<dbReference type="Gene3D" id="3.40.50.720">
    <property type="entry name" value="NAD(P)-binding Rossmann-like Domain"/>
    <property type="match status" value="1"/>
</dbReference>
<feature type="compositionally biased region" description="Polar residues" evidence="11">
    <location>
        <begin position="57"/>
        <end position="68"/>
    </location>
</feature>
<dbReference type="Pfam" id="PF00172">
    <property type="entry name" value="Zn_clus"/>
    <property type="match status" value="1"/>
</dbReference>
<evidence type="ECO:0000313" key="13">
    <source>
        <dbReference type="EMBL" id="VTT70958.1"/>
    </source>
</evidence>
<name>A0A9Q9RPB9_FUSFU</name>
<evidence type="ECO:0000256" key="2">
    <source>
        <dbReference type="ARBA" id="ARBA00008072"/>
    </source>
</evidence>
<dbReference type="GO" id="GO:0006351">
    <property type="term" value="P:DNA-templated transcription"/>
    <property type="evidence" value="ECO:0007669"/>
    <property type="project" value="InterPro"/>
</dbReference>
<comment type="cofactor">
    <cofactor evidence="1 10">
        <name>Zn(2+)</name>
        <dbReference type="ChEBI" id="CHEBI:29105"/>
    </cofactor>
</comment>
<dbReference type="Gene3D" id="4.10.240.10">
    <property type="entry name" value="Zn(2)-C6 fungal-type DNA-binding domain"/>
    <property type="match status" value="1"/>
</dbReference>
<evidence type="ECO:0000256" key="10">
    <source>
        <dbReference type="RuleBase" id="RU361277"/>
    </source>
</evidence>
<dbReference type="InterPro" id="IPR036864">
    <property type="entry name" value="Zn2-C6_fun-type_DNA-bd_sf"/>
</dbReference>
<dbReference type="SUPFAM" id="SSF75304">
    <property type="entry name" value="Amidase signature (AS) enzymes"/>
    <property type="match status" value="1"/>
</dbReference>
<keyword evidence="8" id="KW-0520">NAD</keyword>
<dbReference type="PROSITE" id="PS50048">
    <property type="entry name" value="ZN2_CY6_FUNGAL_2"/>
    <property type="match status" value="1"/>
</dbReference>
<dbReference type="InterPro" id="IPR013154">
    <property type="entry name" value="ADH-like_N"/>
</dbReference>
<comment type="similarity">
    <text evidence="2 10">Belongs to the zinc-containing alcohol dehydrogenase family.</text>
</comment>
<dbReference type="InterPro" id="IPR023631">
    <property type="entry name" value="Amidase_dom"/>
</dbReference>
<comment type="caution">
    <text evidence="13">The sequence shown here is derived from an EMBL/GenBank/DDBJ whole genome shotgun (WGS) entry which is preliminary data.</text>
</comment>
<evidence type="ECO:0000256" key="4">
    <source>
        <dbReference type="ARBA" id="ARBA00022723"/>
    </source>
</evidence>
<keyword evidence="5" id="KW-0378">Hydrolase</keyword>
<dbReference type="GO" id="GO:0008270">
    <property type="term" value="F:zinc ion binding"/>
    <property type="evidence" value="ECO:0007669"/>
    <property type="project" value="InterPro"/>
</dbReference>
<keyword evidence="6 10" id="KW-0862">Zinc</keyword>
<dbReference type="InterPro" id="IPR013149">
    <property type="entry name" value="ADH-like_C"/>
</dbReference>
<dbReference type="EMBL" id="CABFJX010000312">
    <property type="protein sequence ID" value="VTT70958.1"/>
    <property type="molecule type" value="Genomic_DNA"/>
</dbReference>
<dbReference type="SUPFAM" id="SSF57701">
    <property type="entry name" value="Zn2/Cys6 DNA-binding domain"/>
    <property type="match status" value="1"/>
</dbReference>
<evidence type="ECO:0000256" key="11">
    <source>
        <dbReference type="SAM" id="MobiDB-lite"/>
    </source>
</evidence>
<dbReference type="InterPro" id="IPR036928">
    <property type="entry name" value="AS_sf"/>
</dbReference>
<organism evidence="13 14">
    <name type="scientific">Fusarium fujikuroi</name>
    <name type="common">Bakanae and foot rot disease fungus</name>
    <name type="synonym">Gibberella fujikuroi</name>
    <dbReference type="NCBI Taxonomy" id="5127"/>
    <lineage>
        <taxon>Eukaryota</taxon>
        <taxon>Fungi</taxon>
        <taxon>Dikarya</taxon>
        <taxon>Ascomycota</taxon>
        <taxon>Pezizomycotina</taxon>
        <taxon>Sordariomycetes</taxon>
        <taxon>Hypocreomycetidae</taxon>
        <taxon>Hypocreales</taxon>
        <taxon>Nectriaceae</taxon>
        <taxon>Fusarium</taxon>
        <taxon>Fusarium fujikuroi species complex</taxon>
    </lineage>
</organism>
<dbReference type="CDD" id="cd12148">
    <property type="entry name" value="fungal_TF_MHR"/>
    <property type="match status" value="1"/>
</dbReference>
<dbReference type="InterPro" id="IPR002328">
    <property type="entry name" value="ADH_Zn_CS"/>
</dbReference>
<accession>A0A9Q9RPB9</accession>
<dbReference type="PANTHER" id="PTHR46072:SF2">
    <property type="entry name" value="AMIDASE (EUROFUNG)"/>
    <property type="match status" value="1"/>
</dbReference>
<feature type="domain" description="Zn(2)-C6 fungal-type" evidence="12">
    <location>
        <begin position="15"/>
        <end position="48"/>
    </location>
</feature>
<evidence type="ECO:0000256" key="7">
    <source>
        <dbReference type="ARBA" id="ARBA00023002"/>
    </source>
</evidence>
<protein>
    <recommendedName>
        <fullName evidence="12">Zn(2)-C6 fungal-type domain-containing protein</fullName>
    </recommendedName>
</protein>
<dbReference type="SUPFAM" id="SSF50129">
    <property type="entry name" value="GroES-like"/>
    <property type="match status" value="1"/>
</dbReference>
<dbReference type="Gene3D" id="3.90.180.10">
    <property type="entry name" value="Medium-chain alcohol dehydrogenases, catalytic domain"/>
    <property type="match status" value="1"/>
</dbReference>
<dbReference type="PANTHER" id="PTHR46072">
    <property type="entry name" value="AMIDASE-RELATED-RELATED"/>
    <property type="match status" value="1"/>
</dbReference>
<dbReference type="PROSITE" id="PS00059">
    <property type="entry name" value="ADH_ZINC"/>
    <property type="match status" value="1"/>
</dbReference>
<dbReference type="Gene3D" id="3.90.1300.10">
    <property type="entry name" value="Amidase signature (AS) domain"/>
    <property type="match status" value="1"/>
</dbReference>
<sequence length="1569" mass="172083">MSSPLVTRRNGKKQACEPCRRRKVACDHGYPICRRCRKRPNGTSACYYASPEQTATPFRARPSQQQVSEAPALNSEAAVPSAQTRNFGPDDGLWSSPAARAPQGFFGPTSFPAAYQETEASLAAQGPALAVVDTPSSPTISAPPSVAEIQSIVDMDQGASQLAVRVLQALPEKPSMYRSKPEASLDEDWLASIGDRLLTSTWETFGFHISDRTNTTKLREMGSRICINTRKTLREDQDDPTAWIQSFSGENLRWETVGVIFLYRALSELTATSNEESKRIIRRCTEYCASCITLANMGGSSGTLMLFLMYKRSVLHAWMHGETSLPYWKFHAETVAMLTFSGLHDNRAKSSPHMSSVPTEIRRRIGCQVFVVDKFLATFVGRPPLLTRRFCSIKSPLDLEESALLSDKETFQRRSQLLDQDGWNTDGRIYSSSLLRVRMMIALARDEILEVVLAQDGHYGITEVMQLKTKQLDLYGQLPQHLIWNPTAEEISEIDLEIGYPKLLIRLDHLLNMFLIQRLLAKHGHPRNELLRTSFEMVVLTLNFWAQKHIWAALQGKCRWIIMGYATLAGAVLCMELIEPIPVTIPAHDSIIAGEAYSRSSIIQQLSLLLGYLKTSCPSQTHCSVAHNVRGVIKKVLDHILNNPTLTQPVAELGGIDFAGSWDHFSYFSALDNFDWLMEERGIDEHIPSHTLNPSDVMALPKTYKAASFDASGAKLVIKEVELQQPGPGFILAKVLACGICHSDSWVQQGRFGDLFPRVPGHELVGDVVAVGDGVTSVNVGERVGGAWHGGHDGTCRSCQTGSFQLCDNGAINGVTMDGGYAEYVLLHAEAAVRIPSDADPAEVAPLLCAGVTVFNAIRRIGVLQGGLVAVQGLGGLGHLALQYASKMGYTVVAMSAGSEKKDFAMKLGAHHYIDSSKEDLCEALQKLGGANMILSTAPNAEAVSPLTGGLAALGKLVVLSPLGPVEFNTVHMIMKNLSVHGWNTGHQQDSEDAIAFAHTHGIKCIIEKFDFATQHQEAFEKMESGNVRFSIMYWETTVKQKREDRDGAIQNCEAQLPAVNDESVVPEHADISSLLEQLRTRKITAEKLVSVTIRRAIASHNETNCLSEPLFDSALERAKSLDEYFQKHQKLIGPLHGIPVSVKDQFNVVGVDTTLGYVGRSFKPASDNAVMVSILEKLGAVIITKTVIPQSIMYGETESPLWGLTTYPGRPELSPGGSSGGEATLMRMSGSLGGWATDIGGSIRVPSHLCGLFGLKPSSGRFSYSGAANSHEGQSHVPSSIGPMSPSLPNLITLTKECLLAEPWKLDPGVVPIPWRQADFEGVQNRKLTIGIILDDGVVRPHPEIQEAVRRAVAIFEKAGHKVIPWSTADHSSCIEIQDQFYRADGGEDIKTEVAVAGEPMIAHVEALVNSSKPISVYEYWQLNRRKTAAQEAYNKKWTTTAGLEDGECVDVIISPVSPHTAVPHRSSRWTGYSKIWNFLDYTAMSFPFAKFGSPGDPTSSSIHVAAADEARQSYLHDYAPRNKIDEWIRGLYDPEAMQGLDIGVQIIGRRYEEEKVLGVASLLEKLI</sequence>
<dbReference type="InterPro" id="IPR020843">
    <property type="entry name" value="ER"/>
</dbReference>
<dbReference type="CDD" id="cd00067">
    <property type="entry name" value="GAL4"/>
    <property type="match status" value="1"/>
</dbReference>
<keyword evidence="9" id="KW-0539">Nucleus</keyword>